<dbReference type="AlphaFoldDB" id="A0A9P5PVP4"/>
<sequence>MTIRAVCTMVVATLNQETFNVSHNTRQTTIYTNGRHTISDLTSVESAAMQPVHQPFPNIGSSVPILSVPPLCYLLHNARFKSFGLLIESFYLRFPDCPDGADISHMPYEVRLLAYFVEKQSVEQEESGLNESSEGSRRAWNHIGNAAAYDARSTREPATSKALLQYILRQSLIPPTTTPRFLPVSFSPSAEWVVTELVAGISCGTKDALCLLHVELLVPIPFRSNERAPSSPLAFSYLSFTAGTSLASINNKGRMSEETWKWRTMHSKISTSGRRRRKFRLVILSFLEAISLFHHHKALPSFSTSAH</sequence>
<comment type="caution">
    <text evidence="1">The sequence shown here is derived from an EMBL/GenBank/DDBJ whole genome shotgun (WGS) entry which is preliminary data.</text>
</comment>
<gene>
    <name evidence="1" type="ORF">BDP27DRAFT_1362724</name>
</gene>
<accession>A0A9P5PVP4</accession>
<name>A0A9P5PVP4_9AGAR</name>
<reference evidence="1" key="1">
    <citation type="submission" date="2020-11" db="EMBL/GenBank/DDBJ databases">
        <authorList>
            <consortium name="DOE Joint Genome Institute"/>
            <person name="Ahrendt S."/>
            <person name="Riley R."/>
            <person name="Andreopoulos W."/>
            <person name="Labutti K."/>
            <person name="Pangilinan J."/>
            <person name="Ruiz-Duenas F.J."/>
            <person name="Barrasa J.M."/>
            <person name="Sanchez-Garcia M."/>
            <person name="Camarero S."/>
            <person name="Miyauchi S."/>
            <person name="Serrano A."/>
            <person name="Linde D."/>
            <person name="Babiker R."/>
            <person name="Drula E."/>
            <person name="Ayuso-Fernandez I."/>
            <person name="Pacheco R."/>
            <person name="Padilla G."/>
            <person name="Ferreira P."/>
            <person name="Barriuso J."/>
            <person name="Kellner H."/>
            <person name="Castanera R."/>
            <person name="Alfaro M."/>
            <person name="Ramirez L."/>
            <person name="Pisabarro A.G."/>
            <person name="Kuo A."/>
            <person name="Tritt A."/>
            <person name="Lipzen A."/>
            <person name="He G."/>
            <person name="Yan M."/>
            <person name="Ng V."/>
            <person name="Cullen D."/>
            <person name="Martin F."/>
            <person name="Rosso M.-N."/>
            <person name="Henrissat B."/>
            <person name="Hibbett D."/>
            <person name="Martinez A.T."/>
            <person name="Grigoriev I.V."/>
        </authorList>
    </citation>
    <scope>NUCLEOTIDE SEQUENCE</scope>
    <source>
        <strain evidence="1">AH 40177</strain>
    </source>
</reference>
<organism evidence="1 2">
    <name type="scientific">Rhodocollybia butyracea</name>
    <dbReference type="NCBI Taxonomy" id="206335"/>
    <lineage>
        <taxon>Eukaryota</taxon>
        <taxon>Fungi</taxon>
        <taxon>Dikarya</taxon>
        <taxon>Basidiomycota</taxon>
        <taxon>Agaricomycotina</taxon>
        <taxon>Agaricomycetes</taxon>
        <taxon>Agaricomycetidae</taxon>
        <taxon>Agaricales</taxon>
        <taxon>Marasmiineae</taxon>
        <taxon>Omphalotaceae</taxon>
        <taxon>Rhodocollybia</taxon>
    </lineage>
</organism>
<dbReference type="Proteomes" id="UP000772434">
    <property type="component" value="Unassembled WGS sequence"/>
</dbReference>
<evidence type="ECO:0000313" key="1">
    <source>
        <dbReference type="EMBL" id="KAF9070256.1"/>
    </source>
</evidence>
<dbReference type="EMBL" id="JADNRY010000042">
    <property type="protein sequence ID" value="KAF9070256.1"/>
    <property type="molecule type" value="Genomic_DNA"/>
</dbReference>
<evidence type="ECO:0000313" key="2">
    <source>
        <dbReference type="Proteomes" id="UP000772434"/>
    </source>
</evidence>
<keyword evidence="2" id="KW-1185">Reference proteome</keyword>
<protein>
    <submittedName>
        <fullName evidence="1">Uncharacterized protein</fullName>
    </submittedName>
</protein>
<proteinExistence type="predicted"/>